<dbReference type="AlphaFoldDB" id="A0A084UBK1"/>
<dbReference type="RefSeq" id="WP_036481034.1">
    <property type="nucleotide sequence ID" value="NZ_JMQM01000001.1"/>
</dbReference>
<proteinExistence type="predicted"/>
<accession>A0A084UBK1</accession>
<dbReference type="OrthoDB" id="564871at2"/>
<gene>
    <name evidence="1" type="ORF">EL18_01368</name>
</gene>
<dbReference type="EMBL" id="JMQM01000001">
    <property type="protein sequence ID" value="KFB10337.1"/>
    <property type="molecule type" value="Genomic_DNA"/>
</dbReference>
<keyword evidence="2" id="KW-1185">Reference proteome</keyword>
<dbReference type="STRING" id="472175.EL18_01368"/>
<protein>
    <submittedName>
        <fullName evidence="1">Uncharacterized protein</fullName>
    </submittedName>
</protein>
<evidence type="ECO:0000313" key="2">
    <source>
        <dbReference type="Proteomes" id="UP000053675"/>
    </source>
</evidence>
<dbReference type="Proteomes" id="UP000053675">
    <property type="component" value="Unassembled WGS sequence"/>
</dbReference>
<name>A0A084UBK1_9HYPH</name>
<evidence type="ECO:0000313" key="1">
    <source>
        <dbReference type="EMBL" id="KFB10337.1"/>
    </source>
</evidence>
<comment type="caution">
    <text evidence="1">The sequence shown here is derived from an EMBL/GenBank/DDBJ whole genome shotgun (WGS) entry which is preliminary data.</text>
</comment>
<organism evidence="1 2">
    <name type="scientific">Nitratireductor basaltis</name>
    <dbReference type="NCBI Taxonomy" id="472175"/>
    <lineage>
        <taxon>Bacteria</taxon>
        <taxon>Pseudomonadati</taxon>
        <taxon>Pseudomonadota</taxon>
        <taxon>Alphaproteobacteria</taxon>
        <taxon>Hyphomicrobiales</taxon>
        <taxon>Phyllobacteriaceae</taxon>
        <taxon>Nitratireductor</taxon>
    </lineage>
</organism>
<sequence>MLTACSIIWDANGKSRNFSKMYDESWVVKLFNGFDRHLTLEHRNVLYTDRKRDLPDTIEQVVVPGLGRRGYAECIRPFEMGCPMIFVGLDTIITGNIDKLGKWCLEKKVMCLPRDPYNPHQAINGVCLIPEGYQRVAREHRGENDMVHVRKYRHRFIDDELPGYVRSYKGHVEKHGLGDTRIVYFHGLKKPHELQHVEWIKEHWQ</sequence>
<dbReference type="PATRIC" id="fig|472175.3.peg.1382"/>
<reference evidence="1 2" key="1">
    <citation type="submission" date="2014-05" db="EMBL/GenBank/DDBJ databases">
        <title>Draft Genome Sequence of Nitratireductor basaltis Strain UMTGB225, A Marine Bacterium Isolated from Green Barrel Tunicate.</title>
        <authorList>
            <person name="Gan H.Y."/>
        </authorList>
    </citation>
    <scope>NUCLEOTIDE SEQUENCE [LARGE SCALE GENOMIC DNA]</scope>
    <source>
        <strain evidence="1 2">UMTGB225</strain>
    </source>
</reference>